<evidence type="ECO:0000313" key="2">
    <source>
        <dbReference type="EMBL" id="MQQ99593.1"/>
    </source>
</evidence>
<dbReference type="InterPro" id="IPR016181">
    <property type="entry name" value="Acyl_CoA_acyltransferase"/>
</dbReference>
<comment type="caution">
    <text evidence="2">The sequence shown here is derived from an EMBL/GenBank/DDBJ whole genome shotgun (WGS) entry which is preliminary data.</text>
</comment>
<accession>A0A843YP92</accession>
<dbReference type="PANTHER" id="PTHR42791">
    <property type="entry name" value="GNAT FAMILY ACETYLTRANSFERASE"/>
    <property type="match status" value="1"/>
</dbReference>
<reference evidence="2 3" key="1">
    <citation type="submission" date="2019-10" db="EMBL/GenBank/DDBJ databases">
        <title>Glaciimonas soli sp. nov., a psychrophilic bacterium isolated from the forest soil of a high elevation mountain in Taiwan.</title>
        <authorList>
            <person name="Wang L.-T."/>
            <person name="Shieh W.Y."/>
        </authorList>
    </citation>
    <scope>NUCLEOTIDE SEQUENCE [LARGE SCALE GENOMIC DNA]</scope>
    <source>
        <strain evidence="2 3">GS1</strain>
    </source>
</reference>
<dbReference type="Pfam" id="PF13508">
    <property type="entry name" value="Acetyltransf_7"/>
    <property type="match status" value="1"/>
</dbReference>
<dbReference type="OrthoDB" id="5522469at2"/>
<dbReference type="RefSeq" id="WP_153233156.1">
    <property type="nucleotide sequence ID" value="NZ_WINI01000001.1"/>
</dbReference>
<dbReference type="SUPFAM" id="SSF55729">
    <property type="entry name" value="Acyl-CoA N-acyltransferases (Nat)"/>
    <property type="match status" value="1"/>
</dbReference>
<dbReference type="InterPro" id="IPR000182">
    <property type="entry name" value="GNAT_dom"/>
</dbReference>
<dbReference type="PANTHER" id="PTHR42791:SF1">
    <property type="entry name" value="N-ACETYLTRANSFERASE DOMAIN-CONTAINING PROTEIN"/>
    <property type="match status" value="1"/>
</dbReference>
<organism evidence="2 3">
    <name type="scientific">Glaciimonas soli</name>
    <dbReference type="NCBI Taxonomy" id="2590999"/>
    <lineage>
        <taxon>Bacteria</taxon>
        <taxon>Pseudomonadati</taxon>
        <taxon>Pseudomonadota</taxon>
        <taxon>Betaproteobacteria</taxon>
        <taxon>Burkholderiales</taxon>
        <taxon>Oxalobacteraceae</taxon>
        <taxon>Glaciimonas</taxon>
    </lineage>
</organism>
<dbReference type="GO" id="GO:0016747">
    <property type="term" value="F:acyltransferase activity, transferring groups other than amino-acyl groups"/>
    <property type="evidence" value="ECO:0007669"/>
    <property type="project" value="InterPro"/>
</dbReference>
<dbReference type="AlphaFoldDB" id="A0A843YP92"/>
<proteinExistence type="predicted"/>
<dbReference type="CDD" id="cd04301">
    <property type="entry name" value="NAT_SF"/>
    <property type="match status" value="1"/>
</dbReference>
<name>A0A843YP92_9BURK</name>
<sequence>MAIVNKSSVEQACDITFASVTKQDFESLVALRIAAMRDSLERVGRFDPVRARERLKSGFKAEYARHILFNGAHAGFFVLKPSGQVMLLDHLYIHPDYQGQGIGAMTMINIIAQADALGLPIQVSALKGSRSNHFYQSHGFVETGESEWDICYLRALGTEM</sequence>
<dbReference type="Gene3D" id="3.40.630.30">
    <property type="match status" value="1"/>
</dbReference>
<keyword evidence="2" id="KW-0808">Transferase</keyword>
<feature type="domain" description="N-acetyltransferase" evidence="1">
    <location>
        <begin position="15"/>
        <end position="160"/>
    </location>
</feature>
<evidence type="ECO:0000313" key="3">
    <source>
        <dbReference type="Proteomes" id="UP000451565"/>
    </source>
</evidence>
<keyword evidence="3" id="KW-1185">Reference proteome</keyword>
<dbReference type="Proteomes" id="UP000451565">
    <property type="component" value="Unassembled WGS sequence"/>
</dbReference>
<gene>
    <name evidence="2" type="ORF">GEV47_02695</name>
</gene>
<dbReference type="InterPro" id="IPR052523">
    <property type="entry name" value="Trichothecene_AcTrans"/>
</dbReference>
<dbReference type="EMBL" id="WINI01000001">
    <property type="protein sequence ID" value="MQQ99593.1"/>
    <property type="molecule type" value="Genomic_DNA"/>
</dbReference>
<dbReference type="PROSITE" id="PS51186">
    <property type="entry name" value="GNAT"/>
    <property type="match status" value="1"/>
</dbReference>
<protein>
    <submittedName>
        <fullName evidence="2">GNAT family N-acetyltransferase</fullName>
    </submittedName>
</protein>
<evidence type="ECO:0000259" key="1">
    <source>
        <dbReference type="PROSITE" id="PS51186"/>
    </source>
</evidence>